<name>A0A0S7Y9A2_UNCT6</name>
<evidence type="ECO:0000313" key="5">
    <source>
        <dbReference type="EMBL" id="KPJ71156.1"/>
    </source>
</evidence>
<dbReference type="InterPro" id="IPR006963">
    <property type="entry name" value="Mopterin_OxRdtase_4Fe-4S_dom"/>
</dbReference>
<reference evidence="5 6" key="1">
    <citation type="journal article" date="2015" name="Microbiome">
        <title>Genomic resolution of linkages in carbon, nitrogen, and sulfur cycling among widespread estuary sediment bacteria.</title>
        <authorList>
            <person name="Baker B.J."/>
            <person name="Lazar C.S."/>
            <person name="Teske A.P."/>
            <person name="Dick G.J."/>
        </authorList>
    </citation>
    <scope>NUCLEOTIDE SEQUENCE [LARGE SCALE GENOMIC DNA]</scope>
    <source>
        <strain evidence="5">DG_78</strain>
    </source>
</reference>
<feature type="domain" description="4Fe-4S Mo/W bis-MGD-type" evidence="4">
    <location>
        <begin position="9"/>
        <end position="64"/>
    </location>
</feature>
<protein>
    <recommendedName>
        <fullName evidence="4">4Fe-4S Mo/W bis-MGD-type domain-containing protein</fullName>
    </recommendedName>
</protein>
<dbReference type="GO" id="GO:0051536">
    <property type="term" value="F:iron-sulfur cluster binding"/>
    <property type="evidence" value="ECO:0007669"/>
    <property type="project" value="UniProtKB-KW"/>
</dbReference>
<dbReference type="Pfam" id="PF04879">
    <property type="entry name" value="Molybdop_Fe4S4"/>
    <property type="match status" value="1"/>
</dbReference>
<evidence type="ECO:0000256" key="2">
    <source>
        <dbReference type="ARBA" id="ARBA00023004"/>
    </source>
</evidence>
<keyword evidence="3" id="KW-0411">Iron-sulfur</keyword>
<evidence type="ECO:0000259" key="4">
    <source>
        <dbReference type="PROSITE" id="PS51669"/>
    </source>
</evidence>
<dbReference type="CDD" id="cd00368">
    <property type="entry name" value="Molybdopterin-Binding"/>
    <property type="match status" value="1"/>
</dbReference>
<dbReference type="PROSITE" id="PS51669">
    <property type="entry name" value="4FE4S_MOW_BIS_MGD"/>
    <property type="match status" value="1"/>
</dbReference>
<dbReference type="SUPFAM" id="SSF53706">
    <property type="entry name" value="Formate dehydrogenase/DMSO reductase, domains 1-3"/>
    <property type="match status" value="1"/>
</dbReference>
<sequence length="524" mass="58267">MKMIEQSFCTVKKTLCPFCSFGCEFGIIFDDFGLKGIEYIHDGSSEGRLCPRGSAAVLYLDHPRRLSMPLKNGKVYDWQKITKELKKAFEHPKKVAVTFDRNITIEEYQSIVSFCEKAGVENIASTYFEPEAFLKQFLSKPFSIDSIGNANMIIVLGDPFNQSPMISQSLINWKLSNRNHRLVVIDSINSHTAVYASDFLRVKVGTEPLVFCALAREGLNGIDIPAVTGISASVIKDISQNFKNAAHGFIIAVLPFGHTYDALFLAESMARLSTFSGKQVVPFVEFSGFEGNQHFGSVVDLVKKKKIKHIINFGELFPYYYPQFHKNLKAVDMVSTSPLKFNTFTTLPGALNLEKSGTIFTTFGKKHIPGTITPASGVRTVDEILTLVSEVRGTGKSLKAPEMKIDTMERARKLIERSIQAKKKRSLTLIGEKIAYNFLGLFEKERMKMNPMDAHELGLLENDVVSVTSKDGEVDIVVKLTTDVAQGIVAVPPETPDIKGLFDFEIDSGVVNFIPTEVELCRKG</sequence>
<evidence type="ECO:0000313" key="6">
    <source>
        <dbReference type="Proteomes" id="UP000051012"/>
    </source>
</evidence>
<dbReference type="EMBL" id="LJNI01000137">
    <property type="protein sequence ID" value="KPJ71156.1"/>
    <property type="molecule type" value="Genomic_DNA"/>
</dbReference>
<dbReference type="InterPro" id="IPR050612">
    <property type="entry name" value="Prok_Mopterin_Oxidored"/>
</dbReference>
<gene>
    <name evidence="5" type="ORF">AMJ52_08955</name>
</gene>
<keyword evidence="2" id="KW-0408">Iron</keyword>
<evidence type="ECO:0000256" key="1">
    <source>
        <dbReference type="ARBA" id="ARBA00022723"/>
    </source>
</evidence>
<dbReference type="SUPFAM" id="SSF50692">
    <property type="entry name" value="ADC-like"/>
    <property type="match status" value="1"/>
</dbReference>
<evidence type="ECO:0000256" key="3">
    <source>
        <dbReference type="ARBA" id="ARBA00023014"/>
    </source>
</evidence>
<dbReference type="PANTHER" id="PTHR43742">
    <property type="entry name" value="TRIMETHYLAMINE-N-OXIDE REDUCTASE"/>
    <property type="match status" value="1"/>
</dbReference>
<dbReference type="InterPro" id="IPR009010">
    <property type="entry name" value="Asp_de-COase-like_dom_sf"/>
</dbReference>
<dbReference type="Pfam" id="PF01568">
    <property type="entry name" value="Molydop_binding"/>
    <property type="match status" value="1"/>
</dbReference>
<organism evidence="5 6">
    <name type="scientific">candidate division TA06 bacterium DG_78</name>
    <dbReference type="NCBI Taxonomy" id="1703772"/>
    <lineage>
        <taxon>Bacteria</taxon>
        <taxon>Bacteria division TA06</taxon>
    </lineage>
</organism>
<dbReference type="GO" id="GO:0043546">
    <property type="term" value="F:molybdopterin cofactor binding"/>
    <property type="evidence" value="ECO:0007669"/>
    <property type="project" value="InterPro"/>
</dbReference>
<dbReference type="Proteomes" id="UP000051012">
    <property type="component" value="Unassembled WGS sequence"/>
</dbReference>
<accession>A0A0S7Y9A2</accession>
<dbReference type="GO" id="GO:0046872">
    <property type="term" value="F:metal ion binding"/>
    <property type="evidence" value="ECO:0007669"/>
    <property type="project" value="UniProtKB-KW"/>
</dbReference>
<comment type="caution">
    <text evidence="5">The sequence shown here is derived from an EMBL/GenBank/DDBJ whole genome shotgun (WGS) entry which is preliminary data.</text>
</comment>
<keyword evidence="1" id="KW-0479">Metal-binding</keyword>
<dbReference type="InterPro" id="IPR006657">
    <property type="entry name" value="MoPterin_dinucl-bd_dom"/>
</dbReference>
<dbReference type="Gene3D" id="2.40.40.20">
    <property type="match status" value="1"/>
</dbReference>
<dbReference type="Gene3D" id="3.40.228.10">
    <property type="entry name" value="Dimethylsulfoxide Reductase, domain 2"/>
    <property type="match status" value="1"/>
</dbReference>
<dbReference type="CDD" id="cd02775">
    <property type="entry name" value="MopB_CT"/>
    <property type="match status" value="1"/>
</dbReference>
<dbReference type="GO" id="GO:0016491">
    <property type="term" value="F:oxidoreductase activity"/>
    <property type="evidence" value="ECO:0007669"/>
    <property type="project" value="InterPro"/>
</dbReference>
<dbReference type="AlphaFoldDB" id="A0A0S7Y9A2"/>
<proteinExistence type="predicted"/>
<dbReference type="PANTHER" id="PTHR43742:SF2">
    <property type="entry name" value="ASSIMILATORY NITRATE REDUCTASE CATALYTIC SUBUNIT"/>
    <property type="match status" value="1"/>
</dbReference>
<dbReference type="Gene3D" id="3.30.200.210">
    <property type="match status" value="1"/>
</dbReference>